<dbReference type="AlphaFoldDB" id="E4QTX9"/>
<dbReference type="Proteomes" id="UP000008714">
    <property type="component" value="Chromosome"/>
</dbReference>
<organism evidence="1 2">
    <name type="scientific">Mesomycoplasma hyopneumoniae (strain 168)</name>
    <name type="common">Mycoplasma hyopneumoniae</name>
    <dbReference type="NCBI Taxonomy" id="907287"/>
    <lineage>
        <taxon>Bacteria</taxon>
        <taxon>Bacillati</taxon>
        <taxon>Mycoplasmatota</taxon>
        <taxon>Mycoplasmoidales</taxon>
        <taxon>Metamycoplasmataceae</taxon>
        <taxon>Mesomycoplasma</taxon>
    </lineage>
</organism>
<dbReference type="HOGENOM" id="CLU_2845116_0_0_14"/>
<dbReference type="EMBL" id="CP002274">
    <property type="protein sequence ID" value="ADQ90868.1"/>
    <property type="molecule type" value="Genomic_DNA"/>
</dbReference>
<gene>
    <name evidence="1" type="ordered locus">MHP168_684</name>
</gene>
<evidence type="ECO:0000313" key="2">
    <source>
        <dbReference type="Proteomes" id="UP000008714"/>
    </source>
</evidence>
<reference key="1">
    <citation type="submission" date="2010-10" db="EMBL/GenBank/DDBJ databases">
        <title>Complete Genome Sequence of Mycoplasma hyopneumoniae Strain 168.</title>
        <authorList>
            <person name="Liu W."/>
            <person name="Feng Z."/>
            <person name="Fang L."/>
            <person name="Li Q."/>
            <person name="Zhou Z."/>
            <person name="Li S."/>
            <person name="Luo L."/>
            <person name="Wang L."/>
            <person name="Chen H."/>
            <person name="Shao G."/>
            <person name="Xiao S."/>
        </authorList>
    </citation>
    <scope>NUCLEOTIDE SEQUENCE</scope>
    <source>
        <strain>168</strain>
    </source>
</reference>
<dbReference type="KEGG" id="mhn:MHP168_684"/>
<name>E4QTX9_MESH1</name>
<accession>E4QTX9</accession>
<reference evidence="1 2" key="2">
    <citation type="journal article" date="2011" name="J. Bacteriol.">
        <title>Complete genome sequence of Mycoplasma hyopneumoniae strain 168.</title>
        <authorList>
            <person name="Liu W."/>
            <person name="Feng Z."/>
            <person name="Fang L."/>
            <person name="Zhou Z."/>
            <person name="Li Q."/>
            <person name="Li S."/>
            <person name="Luo R."/>
            <person name="Wang L."/>
            <person name="Chen H."/>
            <person name="Shao G."/>
            <person name="Xiao S."/>
        </authorList>
    </citation>
    <scope>NUCLEOTIDE SEQUENCE [LARGE SCALE GENOMIC DNA]</scope>
    <source>
        <strain evidence="1 2">168</strain>
    </source>
</reference>
<sequence length="65" mass="7592">MTQLLFEVNLKLCHNSLISHFHFDKADEIYPRLGLKNLFPGISPDFGNQLRQFRIPVFSFLPKAM</sequence>
<protein>
    <submittedName>
        <fullName evidence="1">Uncharacterized protein</fullName>
    </submittedName>
</protein>
<evidence type="ECO:0000313" key="1">
    <source>
        <dbReference type="EMBL" id="ADQ90868.1"/>
    </source>
</evidence>
<proteinExistence type="predicted"/>